<organism evidence="2 3">
    <name type="scientific">Leminorella richardii</name>
    <dbReference type="NCBI Taxonomy" id="158841"/>
    <lineage>
        <taxon>Bacteria</taxon>
        <taxon>Pseudomonadati</taxon>
        <taxon>Pseudomonadota</taxon>
        <taxon>Gammaproteobacteria</taxon>
        <taxon>Enterobacterales</taxon>
        <taxon>Budviciaceae</taxon>
        <taxon>Leminorella</taxon>
    </lineage>
</organism>
<protein>
    <recommendedName>
        <fullName evidence="4">1,4-dihydroxy-2-naphthoate prenyltransferase</fullName>
    </recommendedName>
</protein>
<evidence type="ECO:0000256" key="1">
    <source>
        <dbReference type="SAM" id="Phobius"/>
    </source>
</evidence>
<keyword evidence="1" id="KW-0472">Membrane</keyword>
<dbReference type="KEGG" id="lri:NCTC12151_00460"/>
<reference evidence="2 3" key="1">
    <citation type="submission" date="2018-06" db="EMBL/GenBank/DDBJ databases">
        <authorList>
            <consortium name="Pathogen Informatics"/>
            <person name="Doyle S."/>
        </authorList>
    </citation>
    <scope>NUCLEOTIDE SEQUENCE [LARGE SCALE GENOMIC DNA]</scope>
    <source>
        <strain evidence="2 3">NCTC12151</strain>
    </source>
</reference>
<name>A0A2X4XFY5_9GAMM</name>
<dbReference type="EMBL" id="LS483470">
    <property type="protein sequence ID" value="SQI35574.1"/>
    <property type="molecule type" value="Genomic_DNA"/>
</dbReference>
<dbReference type="AlphaFoldDB" id="A0A2X4XFY5"/>
<keyword evidence="1" id="KW-1133">Transmembrane helix</keyword>
<proteinExistence type="predicted"/>
<keyword evidence="3" id="KW-1185">Reference proteome</keyword>
<feature type="transmembrane region" description="Helical" evidence="1">
    <location>
        <begin position="46"/>
        <end position="68"/>
    </location>
</feature>
<evidence type="ECO:0008006" key="4">
    <source>
        <dbReference type="Google" id="ProtNLM"/>
    </source>
</evidence>
<dbReference type="RefSeq" id="WP_111739111.1">
    <property type="nucleotide sequence ID" value="NZ_LR698987.1"/>
</dbReference>
<gene>
    <name evidence="2" type="ORF">NCTC12151_00460</name>
</gene>
<dbReference type="OrthoDB" id="6636590at2"/>
<dbReference type="Proteomes" id="UP000249005">
    <property type="component" value="Chromosome 1"/>
</dbReference>
<feature type="transmembrane region" description="Helical" evidence="1">
    <location>
        <begin position="88"/>
        <end position="106"/>
    </location>
</feature>
<evidence type="ECO:0000313" key="2">
    <source>
        <dbReference type="EMBL" id="SQI35574.1"/>
    </source>
</evidence>
<keyword evidence="1" id="KW-0812">Transmembrane</keyword>
<sequence>MLRRISWGLGALSVLMPLAFFAWQWFVRQERLAAGVTESSMSWTFGVLIVDLSLAGFIAFLAVVFNALSLSRVPNDGSFRPLPRMLEMGLLALPLLISLFFFGAVMTHG</sequence>
<feature type="transmembrane region" description="Helical" evidence="1">
    <location>
        <begin position="7"/>
        <end position="26"/>
    </location>
</feature>
<evidence type="ECO:0000313" key="3">
    <source>
        <dbReference type="Proteomes" id="UP000249005"/>
    </source>
</evidence>
<accession>A0A2X4XFY5</accession>